<dbReference type="AlphaFoldDB" id="A0A9D7SCT4"/>
<protein>
    <recommendedName>
        <fullName evidence="3">S1/P1 Nuclease</fullName>
    </recommendedName>
</protein>
<dbReference type="SUPFAM" id="SSF48537">
    <property type="entry name" value="Phospholipase C/P1 nuclease"/>
    <property type="match status" value="2"/>
</dbReference>
<comment type="caution">
    <text evidence="1">The sequence shown here is derived from an EMBL/GenBank/DDBJ whole genome shotgun (WGS) entry which is preliminary data.</text>
</comment>
<gene>
    <name evidence="1" type="ORF">IPO85_19090</name>
</gene>
<evidence type="ECO:0000313" key="2">
    <source>
        <dbReference type="Proteomes" id="UP000808349"/>
    </source>
</evidence>
<reference evidence="1 2" key="1">
    <citation type="submission" date="2020-10" db="EMBL/GenBank/DDBJ databases">
        <title>Connecting structure to function with the recovery of over 1000 high-quality activated sludge metagenome-assembled genomes encoding full-length rRNA genes using long-read sequencing.</title>
        <authorList>
            <person name="Singleton C.M."/>
            <person name="Petriglieri F."/>
            <person name="Kristensen J.M."/>
            <person name="Kirkegaard R.H."/>
            <person name="Michaelsen T.Y."/>
            <person name="Andersen M.H."/>
            <person name="Karst S.M."/>
            <person name="Dueholm M.S."/>
            <person name="Nielsen P.H."/>
            <person name="Albertsen M."/>
        </authorList>
    </citation>
    <scope>NUCLEOTIDE SEQUENCE [LARGE SCALE GENOMIC DNA]</scope>
    <source>
        <strain evidence="1">Ribe_18-Q3-R11-54_BAT3C.373</strain>
    </source>
</reference>
<dbReference type="Proteomes" id="UP000808349">
    <property type="component" value="Unassembled WGS sequence"/>
</dbReference>
<evidence type="ECO:0000313" key="1">
    <source>
        <dbReference type="EMBL" id="MBK9719579.1"/>
    </source>
</evidence>
<sequence>MKINLKIGLLLLWLSVSIFGFITTAHEKPTSMVWGFYAHKMLNKLAVFTLPEQLIEFYKEHIEFITEHAVDPDKRRYAIRGEAIRHYIDLDHWGKDAIKQLPRNLNEAIVNQAQYYLVNDQDTLLVFDTLQIKENQKDTFYYTEQFKQHFTVFTNGIAKKSLLKWVEKYAMSTYDEVEWIVSTDFFSDFISSPTRSNYNLHIIDKYSPHGILPYALPQVYRRLVNAFKEKNISKIIKLSADIGHYIGDAHVPLHTTKNYNGQLTNQDGIHAFWESRIPELFAETEFDFIVGQATYIDNISDYVWKIIEKSHSHVDSVLAIEKRISQSVPKDQQYCYEQRLGAVTKLPCYDYAKLYNVQLDNQVEERFRSCILAIGSIWMSAWTDAGQPVLNITDFKNWNPGVLNDSLSVKTINNNIRIHE</sequence>
<organism evidence="1 2">
    <name type="scientific">Candidatus Defluviibacterium haderslevense</name>
    <dbReference type="NCBI Taxonomy" id="2981993"/>
    <lineage>
        <taxon>Bacteria</taxon>
        <taxon>Pseudomonadati</taxon>
        <taxon>Bacteroidota</taxon>
        <taxon>Saprospiria</taxon>
        <taxon>Saprospirales</taxon>
        <taxon>Saprospiraceae</taxon>
        <taxon>Candidatus Defluviibacterium</taxon>
    </lineage>
</organism>
<dbReference type="CDD" id="cd10981">
    <property type="entry name" value="ZnPC_S1P1"/>
    <property type="match status" value="1"/>
</dbReference>
<dbReference type="GO" id="GO:0016788">
    <property type="term" value="F:hydrolase activity, acting on ester bonds"/>
    <property type="evidence" value="ECO:0007669"/>
    <property type="project" value="InterPro"/>
</dbReference>
<evidence type="ECO:0008006" key="3">
    <source>
        <dbReference type="Google" id="ProtNLM"/>
    </source>
</evidence>
<dbReference type="Gene3D" id="1.10.575.10">
    <property type="entry name" value="P1 Nuclease"/>
    <property type="match status" value="1"/>
</dbReference>
<accession>A0A9D7SCT4</accession>
<proteinExistence type="predicted"/>
<dbReference type="InterPro" id="IPR008947">
    <property type="entry name" value="PLipase_C/P1_nuclease_dom_sf"/>
</dbReference>
<name>A0A9D7SCT4_9BACT</name>
<dbReference type="EMBL" id="JADKFW010000021">
    <property type="protein sequence ID" value="MBK9719579.1"/>
    <property type="molecule type" value="Genomic_DNA"/>
</dbReference>